<reference evidence="2 3" key="1">
    <citation type="journal article" date="2016" name="Nat. Commun.">
        <title>Thousands of microbial genomes shed light on interconnected biogeochemical processes in an aquifer system.</title>
        <authorList>
            <person name="Anantharaman K."/>
            <person name="Brown C.T."/>
            <person name="Hug L.A."/>
            <person name="Sharon I."/>
            <person name="Castelle C.J."/>
            <person name="Probst A.J."/>
            <person name="Thomas B.C."/>
            <person name="Singh A."/>
            <person name="Wilkins M.J."/>
            <person name="Karaoz U."/>
            <person name="Brodie E.L."/>
            <person name="Williams K.H."/>
            <person name="Hubbard S.S."/>
            <person name="Banfield J.F."/>
        </authorList>
    </citation>
    <scope>NUCLEOTIDE SEQUENCE [LARGE SCALE GENOMIC DNA]</scope>
    <source>
        <strain evidence="3">RIFCSPLOWO2_12_FULL_64_10</strain>
    </source>
</reference>
<evidence type="ECO:0000259" key="1">
    <source>
        <dbReference type="Pfam" id="PF00149"/>
    </source>
</evidence>
<proteinExistence type="predicted"/>
<dbReference type="PANTHER" id="PTHR43143">
    <property type="entry name" value="METALLOPHOSPHOESTERASE, CALCINEURIN SUPERFAMILY"/>
    <property type="match status" value="1"/>
</dbReference>
<feature type="domain" description="Calcineurin-like phosphoesterase" evidence="1">
    <location>
        <begin position="162"/>
        <end position="296"/>
    </location>
</feature>
<name>A0A1F6C736_HANXR</name>
<dbReference type="InterPro" id="IPR004843">
    <property type="entry name" value="Calcineurin-like_PHP"/>
</dbReference>
<dbReference type="AlphaFoldDB" id="A0A1F6C736"/>
<dbReference type="Proteomes" id="UP000178606">
    <property type="component" value="Unassembled WGS sequence"/>
</dbReference>
<dbReference type="EMBL" id="MFKF01000391">
    <property type="protein sequence ID" value="OGG44931.1"/>
    <property type="molecule type" value="Genomic_DNA"/>
</dbReference>
<organism evidence="2 3">
    <name type="scientific">Handelsmanbacteria sp. (strain RIFCSPLOWO2_12_FULL_64_10)</name>
    <dbReference type="NCBI Taxonomy" id="1817868"/>
    <lineage>
        <taxon>Bacteria</taxon>
        <taxon>Candidatus Handelsmaniibacteriota</taxon>
    </lineage>
</organism>
<comment type="caution">
    <text evidence="2">The sequence shown here is derived from an EMBL/GenBank/DDBJ whole genome shotgun (WGS) entry which is preliminary data.</text>
</comment>
<dbReference type="Gene3D" id="3.60.21.10">
    <property type="match status" value="1"/>
</dbReference>
<protein>
    <recommendedName>
        <fullName evidence="1">Calcineurin-like phosphoesterase domain-containing protein</fullName>
    </recommendedName>
</protein>
<dbReference type="Pfam" id="PF00149">
    <property type="entry name" value="Metallophos"/>
    <property type="match status" value="1"/>
</dbReference>
<dbReference type="SUPFAM" id="SSF56300">
    <property type="entry name" value="Metallo-dependent phosphatases"/>
    <property type="match status" value="1"/>
</dbReference>
<dbReference type="InterPro" id="IPR029052">
    <property type="entry name" value="Metallo-depent_PP-like"/>
</dbReference>
<gene>
    <name evidence="2" type="ORF">A3F84_05700</name>
</gene>
<sequence>MTGRTGARVELPRILSPNLGCPLIVSPDALRAGGFDVVLAEGGAGGRLSLSARPSFRGEGTGFDLGMERGEELAEEALPQRFHAVEETRLLISTTLRHSILGGEARFYRYRARTTSPPGEGAVRLVDHQPRPTLYDLLLTDGERVLHTAFHALCLRPADARLRFIHFTDPHIALRNDLYEAAVRDNVSYRSPEQAARTAFVNWNENFRRFIRHANELSDRGELDFVLILGDLVDFVRHGIGDREDEGDNNWRTFRDLVLGGGAEGQRSTPNPGLKAPIFTTTGNHDWRTFPYDAALRGETYGVDKEVARQFDLFWADEQEEISRRLDEVYARLVSKGSPISNRTWLGWLANRVLLRLEKWQVKLLTPLGASAGAGLSAYSGTLTKLSETLSGFSGVLADFLKYLAQSPLRAAAVTLVVVPVLGATLSGFIKRFLRRRVTDLIAIEAGREALRDYFLTINPYFNYAFRVGQGVFLILDTGHDCLRAQYLWDDGDKKLGPLSVRDNIIGGAPDTTAFYEANEYYKYSQIGWIDRLLGMVTEQAEADRERPVRIFIGLHAPPVNLSPKERRKADRMAADLPGGVLLPKGDFNIRYGSINHYLSQFLHLCLGRVERDPDRTRYRPVDAVFAGHAHWKLEVRLTWDDRAKRPAVHYGDFTGDPEHFRQTFDSCRPFLLQTPAAGPRGAYSPKTPYFRRVEVDPQGNIITAQVVEL</sequence>
<dbReference type="GO" id="GO:0016787">
    <property type="term" value="F:hydrolase activity"/>
    <property type="evidence" value="ECO:0007669"/>
    <property type="project" value="InterPro"/>
</dbReference>
<evidence type="ECO:0000313" key="2">
    <source>
        <dbReference type="EMBL" id="OGG44931.1"/>
    </source>
</evidence>
<dbReference type="InterPro" id="IPR051918">
    <property type="entry name" value="STPP_CPPED1"/>
</dbReference>
<accession>A0A1F6C736</accession>
<evidence type="ECO:0000313" key="3">
    <source>
        <dbReference type="Proteomes" id="UP000178606"/>
    </source>
</evidence>
<dbReference type="PANTHER" id="PTHR43143:SF1">
    <property type="entry name" value="SERINE_THREONINE-PROTEIN PHOSPHATASE CPPED1"/>
    <property type="match status" value="1"/>
</dbReference>